<dbReference type="GO" id="GO:0009294">
    <property type="term" value="P:DNA-mediated transformation"/>
    <property type="evidence" value="ECO:0007669"/>
    <property type="project" value="InterPro"/>
</dbReference>
<sequence length="370" mass="39961">MSSEQELYAWLVLEQVPGLGSVELGRVEQIAPNNLLALLELEDHQLRQLGWNDKQIAVLKTPNQAWIEDALSWLHSSPRHFILTRSCEAYPEKLKQLSRPPLILYGKGDLALLNQPQVAIVGSRSPTPAGQQVAFELAAQLVSSGMVVTSGLAIGIDGWAHKGALKAGGQTIAVLGSGLAKPYPRRNMGLAQQICDSDGCLLSEFAPQLGARAEHFPRRNRIISGLSLGTLVVEAAIRSGSLITARYALEQGRDVFAIPGSIQNPLAQGCHYLIKQGAKLVECVEDILEEYQNLALGQKNQGIAWSEKSDENGLAKDLLLGSVEFEVTSIDVIAQRSGLPVTQVLAQLLEYELRGLVAAVPGGYVKLRGK</sequence>
<dbReference type="InterPro" id="IPR003488">
    <property type="entry name" value="DprA"/>
</dbReference>
<dbReference type="InterPro" id="IPR041614">
    <property type="entry name" value="DprA_WH"/>
</dbReference>
<dbReference type="PANTHER" id="PTHR43022">
    <property type="entry name" value="PROTEIN SMF"/>
    <property type="match status" value="1"/>
</dbReference>
<dbReference type="Pfam" id="PF25317">
    <property type="entry name" value="SAM_SMF"/>
    <property type="match status" value="1"/>
</dbReference>
<dbReference type="Proteomes" id="UP000606935">
    <property type="component" value="Unassembled WGS sequence"/>
</dbReference>
<dbReference type="Gene3D" id="1.10.10.10">
    <property type="entry name" value="Winged helix-like DNA-binding domain superfamily/Winged helix DNA-binding domain"/>
    <property type="match status" value="1"/>
</dbReference>
<keyword evidence="6" id="KW-1185">Reference proteome</keyword>
<evidence type="ECO:0000313" key="5">
    <source>
        <dbReference type="EMBL" id="GGO66884.1"/>
    </source>
</evidence>
<comment type="similarity">
    <text evidence="1">Belongs to the DprA/Smf family.</text>
</comment>
<reference evidence="5" key="2">
    <citation type="submission" date="2020-09" db="EMBL/GenBank/DDBJ databases">
        <authorList>
            <person name="Sun Q."/>
            <person name="Zhou Y."/>
        </authorList>
    </citation>
    <scope>NUCLEOTIDE SEQUENCE</scope>
    <source>
        <strain evidence="5">CGMCC 1.7086</strain>
    </source>
</reference>
<comment type="caution">
    <text evidence="5">The sequence shown here is derived from an EMBL/GenBank/DDBJ whole genome shotgun (WGS) entry which is preliminary data.</text>
</comment>
<dbReference type="RefSeq" id="WP_188691635.1">
    <property type="nucleotide sequence ID" value="NZ_BMLS01000001.1"/>
</dbReference>
<evidence type="ECO:0000259" key="2">
    <source>
        <dbReference type="Pfam" id="PF02481"/>
    </source>
</evidence>
<evidence type="ECO:0000259" key="4">
    <source>
        <dbReference type="Pfam" id="PF25317"/>
    </source>
</evidence>
<feature type="domain" description="Smf/DprA SAM" evidence="4">
    <location>
        <begin position="8"/>
        <end position="71"/>
    </location>
</feature>
<dbReference type="InterPro" id="IPR057338">
    <property type="entry name" value="DprA_SAM"/>
</dbReference>
<dbReference type="InterPro" id="IPR036388">
    <property type="entry name" value="WH-like_DNA-bd_sf"/>
</dbReference>
<proteinExistence type="inferred from homology"/>
<accession>A0A918DIZ4</accession>
<protein>
    <submittedName>
        <fullName evidence="5">DNA protecting protein DprA</fullName>
    </submittedName>
</protein>
<dbReference type="SUPFAM" id="SSF102405">
    <property type="entry name" value="MCP/YpsA-like"/>
    <property type="match status" value="1"/>
</dbReference>
<evidence type="ECO:0000259" key="3">
    <source>
        <dbReference type="Pfam" id="PF17782"/>
    </source>
</evidence>
<gene>
    <name evidence="5" type="primary">dprA</name>
    <name evidence="5" type="ORF">GCM10010982_12120</name>
</gene>
<dbReference type="EMBL" id="BMLS01000001">
    <property type="protein sequence ID" value="GGO66884.1"/>
    <property type="molecule type" value="Genomic_DNA"/>
</dbReference>
<dbReference type="AlphaFoldDB" id="A0A918DIZ4"/>
<dbReference type="Pfam" id="PF02481">
    <property type="entry name" value="DNA_processg_A"/>
    <property type="match status" value="1"/>
</dbReference>
<dbReference type="NCBIfam" id="TIGR00732">
    <property type="entry name" value="dprA"/>
    <property type="match status" value="1"/>
</dbReference>
<feature type="domain" description="DprA winged helix" evidence="3">
    <location>
        <begin position="319"/>
        <end position="363"/>
    </location>
</feature>
<dbReference type="Pfam" id="PF17782">
    <property type="entry name" value="WHD_DprA"/>
    <property type="match status" value="1"/>
</dbReference>
<name>A0A918DIZ4_9ALTE</name>
<feature type="domain" description="Smf/DprA SLOG" evidence="2">
    <location>
        <begin position="83"/>
        <end position="291"/>
    </location>
</feature>
<reference evidence="5" key="1">
    <citation type="journal article" date="2014" name="Int. J. Syst. Evol. Microbiol.">
        <title>Complete genome sequence of Corynebacterium casei LMG S-19264T (=DSM 44701T), isolated from a smear-ripened cheese.</title>
        <authorList>
            <consortium name="US DOE Joint Genome Institute (JGI-PGF)"/>
            <person name="Walter F."/>
            <person name="Albersmeier A."/>
            <person name="Kalinowski J."/>
            <person name="Ruckert C."/>
        </authorList>
    </citation>
    <scope>NUCLEOTIDE SEQUENCE</scope>
    <source>
        <strain evidence="5">CGMCC 1.7086</strain>
    </source>
</reference>
<evidence type="ECO:0000313" key="6">
    <source>
        <dbReference type="Proteomes" id="UP000606935"/>
    </source>
</evidence>
<dbReference type="InterPro" id="IPR057666">
    <property type="entry name" value="DrpA_SLOG"/>
</dbReference>
<organism evidence="5 6">
    <name type="scientific">Bowmanella pacifica</name>
    <dbReference type="NCBI Taxonomy" id="502051"/>
    <lineage>
        <taxon>Bacteria</taxon>
        <taxon>Pseudomonadati</taxon>
        <taxon>Pseudomonadota</taxon>
        <taxon>Gammaproteobacteria</taxon>
        <taxon>Alteromonadales</taxon>
        <taxon>Alteromonadaceae</taxon>
        <taxon>Bowmanella</taxon>
    </lineage>
</organism>
<dbReference type="PANTHER" id="PTHR43022:SF1">
    <property type="entry name" value="PROTEIN SMF"/>
    <property type="match status" value="1"/>
</dbReference>
<evidence type="ECO:0000256" key="1">
    <source>
        <dbReference type="ARBA" id="ARBA00006525"/>
    </source>
</evidence>
<dbReference type="Gene3D" id="3.40.50.450">
    <property type="match status" value="1"/>
</dbReference>